<dbReference type="InterPro" id="IPR035994">
    <property type="entry name" value="Nucleoside_phosphorylase_sf"/>
</dbReference>
<accession>A0A9P4I678</accession>
<dbReference type="AlphaFoldDB" id="A0A9P4I678"/>
<sequence length="603" mass="66675">MKSTLWGGYVRLPSEMAAARAMLDRIHKPLPARRNDNNTYVLGRIGDHSVVVACLPSHSTGTVSAATVAQQMLATFEPIRFGLMVGIGGGIPSIGIPNVKEKEIHDIRLGDVVVSDPGTLDKPPSVLRTAVAKLRADHDMEKDRLPKYLEEMVSKFPNMQTKYGHQGVENDRLFRFDYDHIDSSDDSCARCDPSGEVKRPPRADARPVIFYGLIASGDNLMRHGGSREKLRKELDALCVEMEAAGLLDEFPCLAIRGICDYADTHKNDRWQPYAAATAAAYAKELLLSIPKAQVTGTKKATEVTDMKLFHLSSLASEVEGIDLNSRDDNGRTPLHIASQLQDEKLVKEYVQRMTSDKLGQQDVGQFTPVHLSNGHEGVLRALLPRMRPKDFGVVNCYAFTVLDEAVMNWPPLMTELLLEYMLPQDIDQQNISGWTAMHQACEHGREGAVRPLLKRMSPRAVWSRTSQPARRTALHMATLTGSLSIVEALVNAGNESQIATTDEKRRTALHIASEEGSVDIVECLLEKMDVDDVWNSDVSGNTALHNAAANSHREVVKLLLSKVTDLDDLTRENNMGQSAYDVAQARKDKRISKLIAATRENAE</sequence>
<keyword evidence="1" id="KW-0040">ANK repeat</keyword>
<dbReference type="InterPro" id="IPR053137">
    <property type="entry name" value="NLR-like"/>
</dbReference>
<dbReference type="InterPro" id="IPR036770">
    <property type="entry name" value="Ankyrin_rpt-contain_sf"/>
</dbReference>
<feature type="repeat" description="ANK" evidence="1">
    <location>
        <begin position="504"/>
        <end position="527"/>
    </location>
</feature>
<gene>
    <name evidence="2" type="ORF">NA57DRAFT_60852</name>
</gene>
<comment type="caution">
    <text evidence="2">The sequence shown here is derived from an EMBL/GenBank/DDBJ whole genome shotgun (WGS) entry which is preliminary data.</text>
</comment>
<dbReference type="GO" id="GO:0009116">
    <property type="term" value="P:nucleoside metabolic process"/>
    <property type="evidence" value="ECO:0007669"/>
    <property type="project" value="InterPro"/>
</dbReference>
<dbReference type="SMART" id="SM00248">
    <property type="entry name" value="ANK"/>
    <property type="match status" value="7"/>
</dbReference>
<name>A0A9P4I678_9PEZI</name>
<dbReference type="SUPFAM" id="SSF53167">
    <property type="entry name" value="Purine and uridine phosphorylases"/>
    <property type="match status" value="1"/>
</dbReference>
<dbReference type="Gene3D" id="1.25.40.20">
    <property type="entry name" value="Ankyrin repeat-containing domain"/>
    <property type="match status" value="1"/>
</dbReference>
<dbReference type="OrthoDB" id="1577640at2759"/>
<evidence type="ECO:0000256" key="1">
    <source>
        <dbReference type="PROSITE-ProRule" id="PRU00023"/>
    </source>
</evidence>
<protein>
    <submittedName>
        <fullName evidence="2">Ankyrin</fullName>
    </submittedName>
</protein>
<feature type="repeat" description="ANK" evidence="1">
    <location>
        <begin position="469"/>
        <end position="501"/>
    </location>
</feature>
<organism evidence="2 3">
    <name type="scientific">Rhizodiscina lignyota</name>
    <dbReference type="NCBI Taxonomy" id="1504668"/>
    <lineage>
        <taxon>Eukaryota</taxon>
        <taxon>Fungi</taxon>
        <taxon>Dikarya</taxon>
        <taxon>Ascomycota</taxon>
        <taxon>Pezizomycotina</taxon>
        <taxon>Dothideomycetes</taxon>
        <taxon>Pleosporomycetidae</taxon>
        <taxon>Aulographales</taxon>
        <taxon>Rhizodiscinaceae</taxon>
        <taxon>Rhizodiscina</taxon>
    </lineage>
</organism>
<dbReference type="Proteomes" id="UP000799772">
    <property type="component" value="Unassembled WGS sequence"/>
</dbReference>
<proteinExistence type="predicted"/>
<dbReference type="Gene3D" id="3.40.50.1580">
    <property type="entry name" value="Nucleoside phosphorylase domain"/>
    <property type="match status" value="1"/>
</dbReference>
<dbReference type="PANTHER" id="PTHR46082">
    <property type="entry name" value="ATP/GTP-BINDING PROTEIN-RELATED"/>
    <property type="match status" value="1"/>
</dbReference>
<evidence type="ECO:0000313" key="3">
    <source>
        <dbReference type="Proteomes" id="UP000799772"/>
    </source>
</evidence>
<dbReference type="PROSITE" id="PS50297">
    <property type="entry name" value="ANK_REP_REGION"/>
    <property type="match status" value="3"/>
</dbReference>
<dbReference type="EMBL" id="ML978135">
    <property type="protein sequence ID" value="KAF2094218.1"/>
    <property type="molecule type" value="Genomic_DNA"/>
</dbReference>
<dbReference type="PROSITE" id="PS50088">
    <property type="entry name" value="ANK_REPEAT"/>
    <property type="match status" value="3"/>
</dbReference>
<feature type="repeat" description="ANK" evidence="1">
    <location>
        <begin position="539"/>
        <end position="571"/>
    </location>
</feature>
<keyword evidence="3" id="KW-1185">Reference proteome</keyword>
<dbReference type="PANTHER" id="PTHR46082:SF11">
    <property type="entry name" value="AAA+ ATPASE DOMAIN-CONTAINING PROTEIN-RELATED"/>
    <property type="match status" value="1"/>
</dbReference>
<evidence type="ECO:0000313" key="2">
    <source>
        <dbReference type="EMBL" id="KAF2094218.1"/>
    </source>
</evidence>
<dbReference type="SUPFAM" id="SSF48403">
    <property type="entry name" value="Ankyrin repeat"/>
    <property type="match status" value="1"/>
</dbReference>
<dbReference type="GO" id="GO:0003824">
    <property type="term" value="F:catalytic activity"/>
    <property type="evidence" value="ECO:0007669"/>
    <property type="project" value="InterPro"/>
</dbReference>
<dbReference type="Pfam" id="PF12796">
    <property type="entry name" value="Ank_2"/>
    <property type="match status" value="1"/>
</dbReference>
<dbReference type="InterPro" id="IPR002110">
    <property type="entry name" value="Ankyrin_rpt"/>
</dbReference>
<reference evidence="2" key="1">
    <citation type="journal article" date="2020" name="Stud. Mycol.">
        <title>101 Dothideomycetes genomes: a test case for predicting lifestyles and emergence of pathogens.</title>
        <authorList>
            <person name="Haridas S."/>
            <person name="Albert R."/>
            <person name="Binder M."/>
            <person name="Bloem J."/>
            <person name="Labutti K."/>
            <person name="Salamov A."/>
            <person name="Andreopoulos B."/>
            <person name="Baker S."/>
            <person name="Barry K."/>
            <person name="Bills G."/>
            <person name="Bluhm B."/>
            <person name="Cannon C."/>
            <person name="Castanera R."/>
            <person name="Culley D."/>
            <person name="Daum C."/>
            <person name="Ezra D."/>
            <person name="Gonzalez J."/>
            <person name="Henrissat B."/>
            <person name="Kuo A."/>
            <person name="Liang C."/>
            <person name="Lipzen A."/>
            <person name="Lutzoni F."/>
            <person name="Magnuson J."/>
            <person name="Mondo S."/>
            <person name="Nolan M."/>
            <person name="Ohm R."/>
            <person name="Pangilinan J."/>
            <person name="Park H.-J."/>
            <person name="Ramirez L."/>
            <person name="Alfaro M."/>
            <person name="Sun H."/>
            <person name="Tritt A."/>
            <person name="Yoshinaga Y."/>
            <person name="Zwiers L.-H."/>
            <person name="Turgeon B."/>
            <person name="Goodwin S."/>
            <person name="Spatafora J."/>
            <person name="Crous P."/>
            <person name="Grigoriev I."/>
        </authorList>
    </citation>
    <scope>NUCLEOTIDE SEQUENCE</scope>
    <source>
        <strain evidence="2">CBS 133067</strain>
    </source>
</reference>